<accession>A0A0F8WZF0</accession>
<feature type="non-terminal residue" evidence="1">
    <location>
        <position position="182"/>
    </location>
</feature>
<dbReference type="Gene3D" id="1.10.3210.10">
    <property type="entry name" value="Hypothetical protein af1432"/>
    <property type="match status" value="1"/>
</dbReference>
<name>A0A0F8WZF0_9ZZZZ</name>
<gene>
    <name evidence="1" type="ORF">LCGC14_3006120</name>
</gene>
<sequence length="182" mass="21149">MTQDWFQTYTGHAFPLFDFKPADFIIEDIAHSLANLCRYNGHTKFFYSVSQHSVYVYECLKKVLNIESKKLLLTGLLHDAAESICGDMISPVKHHPIMRPYVDWINHVERGLAEQFDISYPFPPIIKRADNIVLATEKEQITHQPPPRPWTLVEEPWHELEIEQWSPEVAKERFLAAFAALS</sequence>
<comment type="caution">
    <text evidence="1">The sequence shown here is derived from an EMBL/GenBank/DDBJ whole genome shotgun (WGS) entry which is preliminary data.</text>
</comment>
<organism evidence="1">
    <name type="scientific">marine sediment metagenome</name>
    <dbReference type="NCBI Taxonomy" id="412755"/>
    <lineage>
        <taxon>unclassified sequences</taxon>
        <taxon>metagenomes</taxon>
        <taxon>ecological metagenomes</taxon>
    </lineage>
</organism>
<dbReference type="EMBL" id="LAZR01062079">
    <property type="protein sequence ID" value="KKK62257.1"/>
    <property type="molecule type" value="Genomic_DNA"/>
</dbReference>
<evidence type="ECO:0000313" key="1">
    <source>
        <dbReference type="EMBL" id="KKK62257.1"/>
    </source>
</evidence>
<proteinExistence type="predicted"/>
<dbReference type="SUPFAM" id="SSF109604">
    <property type="entry name" value="HD-domain/PDEase-like"/>
    <property type="match status" value="1"/>
</dbReference>
<dbReference type="AlphaFoldDB" id="A0A0F8WZF0"/>
<evidence type="ECO:0008006" key="2">
    <source>
        <dbReference type="Google" id="ProtNLM"/>
    </source>
</evidence>
<reference evidence="1" key="1">
    <citation type="journal article" date="2015" name="Nature">
        <title>Complex archaea that bridge the gap between prokaryotes and eukaryotes.</title>
        <authorList>
            <person name="Spang A."/>
            <person name="Saw J.H."/>
            <person name="Jorgensen S.L."/>
            <person name="Zaremba-Niedzwiedzka K."/>
            <person name="Martijn J."/>
            <person name="Lind A.E."/>
            <person name="van Eijk R."/>
            <person name="Schleper C."/>
            <person name="Guy L."/>
            <person name="Ettema T.J."/>
        </authorList>
    </citation>
    <scope>NUCLEOTIDE SEQUENCE</scope>
</reference>
<protein>
    <recommendedName>
        <fullName evidence="2">Phosphohydrolase</fullName>
    </recommendedName>
</protein>